<dbReference type="CDD" id="cd04301">
    <property type="entry name" value="NAT_SF"/>
    <property type="match status" value="1"/>
</dbReference>
<dbReference type="SUPFAM" id="SSF55729">
    <property type="entry name" value="Acyl-CoA N-acyltransferases (Nat)"/>
    <property type="match status" value="1"/>
</dbReference>
<keyword evidence="2" id="KW-0012">Acyltransferase</keyword>
<sequence>MLICRTERPGDGDEIDEVVCTAFDREDEADLVWALREQAAISLSQVAEYEGAIIGHLAMSPVFINGEDIGWLALAPISVWPDCQRQGVATAMIQSVLDSANELDWAGVVLLGDPRFYSRFGFKPALELGLEYAASDTGEQLMAMAFKQPAPSGLVTYHPAFEKCEG</sequence>
<evidence type="ECO:0000313" key="3">
    <source>
        <dbReference type="Proteomes" id="UP001597048"/>
    </source>
</evidence>
<comment type="caution">
    <text evidence="2">The sequence shown here is derived from an EMBL/GenBank/DDBJ whole genome shotgun (WGS) entry which is preliminary data.</text>
</comment>
<dbReference type="RefSeq" id="WP_379558901.1">
    <property type="nucleotide sequence ID" value="NZ_JBHTJS010000047.1"/>
</dbReference>
<reference evidence="3" key="1">
    <citation type="journal article" date="2019" name="Int. J. Syst. Evol. Microbiol.">
        <title>The Global Catalogue of Microorganisms (GCM) 10K type strain sequencing project: providing services to taxonomists for standard genome sequencing and annotation.</title>
        <authorList>
            <consortium name="The Broad Institute Genomics Platform"/>
            <consortium name="The Broad Institute Genome Sequencing Center for Infectious Disease"/>
            <person name="Wu L."/>
            <person name="Ma J."/>
        </authorList>
    </citation>
    <scope>NUCLEOTIDE SEQUENCE [LARGE SCALE GENOMIC DNA]</scope>
    <source>
        <strain evidence="3">CCUG 60525</strain>
    </source>
</reference>
<keyword evidence="3" id="KW-1185">Reference proteome</keyword>
<dbReference type="EC" id="2.3.-.-" evidence="2"/>
<keyword evidence="2" id="KW-0808">Transferase</keyword>
<dbReference type="Pfam" id="PF13527">
    <property type="entry name" value="Acetyltransf_9"/>
    <property type="match status" value="1"/>
</dbReference>
<dbReference type="Gene3D" id="3.40.630.30">
    <property type="match status" value="1"/>
</dbReference>
<dbReference type="Proteomes" id="UP001597048">
    <property type="component" value="Unassembled WGS sequence"/>
</dbReference>
<organism evidence="2 3">
    <name type="scientific">Oceanisphaera ostreae</name>
    <dbReference type="NCBI Taxonomy" id="914151"/>
    <lineage>
        <taxon>Bacteria</taxon>
        <taxon>Pseudomonadati</taxon>
        <taxon>Pseudomonadota</taxon>
        <taxon>Gammaproteobacteria</taxon>
        <taxon>Aeromonadales</taxon>
        <taxon>Aeromonadaceae</taxon>
        <taxon>Oceanisphaera</taxon>
    </lineage>
</organism>
<evidence type="ECO:0000313" key="2">
    <source>
        <dbReference type="EMBL" id="MFD1008922.1"/>
    </source>
</evidence>
<dbReference type="PROSITE" id="PS51186">
    <property type="entry name" value="GNAT"/>
    <property type="match status" value="1"/>
</dbReference>
<gene>
    <name evidence="2" type="ORF">ACFQ1C_12235</name>
</gene>
<evidence type="ECO:0000259" key="1">
    <source>
        <dbReference type="PROSITE" id="PS51186"/>
    </source>
</evidence>
<dbReference type="GO" id="GO:0016746">
    <property type="term" value="F:acyltransferase activity"/>
    <property type="evidence" value="ECO:0007669"/>
    <property type="project" value="UniProtKB-KW"/>
</dbReference>
<accession>A0ABW3KIL2</accession>
<dbReference type="EMBL" id="JBHTJS010000047">
    <property type="protein sequence ID" value="MFD1008922.1"/>
    <property type="molecule type" value="Genomic_DNA"/>
</dbReference>
<protein>
    <submittedName>
        <fullName evidence="2">GNAT family N-acetyltransferase</fullName>
        <ecNumber evidence="2">2.3.-.-</ecNumber>
    </submittedName>
</protein>
<dbReference type="InterPro" id="IPR016181">
    <property type="entry name" value="Acyl_CoA_acyltransferase"/>
</dbReference>
<feature type="domain" description="N-acetyltransferase" evidence="1">
    <location>
        <begin position="2"/>
        <end position="147"/>
    </location>
</feature>
<dbReference type="InterPro" id="IPR000182">
    <property type="entry name" value="GNAT_dom"/>
</dbReference>
<name>A0ABW3KIL2_9GAMM</name>
<proteinExistence type="predicted"/>